<comment type="caution">
    <text evidence="1">The sequence shown here is derived from an EMBL/GenBank/DDBJ whole genome shotgun (WGS) entry which is preliminary data.</text>
</comment>
<reference evidence="1" key="1">
    <citation type="submission" date="2021-04" db="EMBL/GenBank/DDBJ databases">
        <title>Pseudonocardia sp. nov., isolated from sandy soil of mangrove forest.</title>
        <authorList>
            <person name="Zan Z."/>
            <person name="Huang R."/>
            <person name="Liu W."/>
        </authorList>
    </citation>
    <scope>NUCLEOTIDE SEQUENCE</scope>
    <source>
        <strain evidence="1">S2-4</strain>
    </source>
</reference>
<gene>
    <name evidence="1" type="ORF">KDL28_19615</name>
</gene>
<evidence type="ECO:0000313" key="2">
    <source>
        <dbReference type="Proteomes" id="UP001165283"/>
    </source>
</evidence>
<dbReference type="Proteomes" id="UP001165283">
    <property type="component" value="Unassembled WGS sequence"/>
</dbReference>
<proteinExistence type="predicted"/>
<keyword evidence="2" id="KW-1185">Reference proteome</keyword>
<dbReference type="RefSeq" id="WP_252440791.1">
    <property type="nucleotide sequence ID" value="NZ_JAGSOV010000040.1"/>
</dbReference>
<accession>A0ABT1A340</accession>
<dbReference type="EMBL" id="JAGSOV010000040">
    <property type="protein sequence ID" value="MCO1657269.1"/>
    <property type="molecule type" value="Genomic_DNA"/>
</dbReference>
<name>A0ABT1A340_9PSEU</name>
<sequence length="70" mass="8090">MSHRTLLHAIAKRATAKIVAVEDRIFADDDLAALVRGWRITRPHPFTRTYRDARWDQVGLEPIPPNSRRS</sequence>
<organism evidence="1 2">
    <name type="scientific">Pseudonocardia humida</name>
    <dbReference type="NCBI Taxonomy" id="2800819"/>
    <lineage>
        <taxon>Bacteria</taxon>
        <taxon>Bacillati</taxon>
        <taxon>Actinomycetota</taxon>
        <taxon>Actinomycetes</taxon>
        <taxon>Pseudonocardiales</taxon>
        <taxon>Pseudonocardiaceae</taxon>
        <taxon>Pseudonocardia</taxon>
    </lineage>
</organism>
<evidence type="ECO:0000313" key="1">
    <source>
        <dbReference type="EMBL" id="MCO1657269.1"/>
    </source>
</evidence>
<protein>
    <submittedName>
        <fullName evidence="1">Uncharacterized protein</fullName>
    </submittedName>
</protein>